<proteinExistence type="inferred from homology"/>
<evidence type="ECO:0000256" key="3">
    <source>
        <dbReference type="ARBA" id="ARBA00022606"/>
    </source>
</evidence>
<organism evidence="11 12">
    <name type="scientific">Trichogramma brassicae</name>
    <dbReference type="NCBI Taxonomy" id="86971"/>
    <lineage>
        <taxon>Eukaryota</taxon>
        <taxon>Metazoa</taxon>
        <taxon>Ecdysozoa</taxon>
        <taxon>Arthropoda</taxon>
        <taxon>Hexapoda</taxon>
        <taxon>Insecta</taxon>
        <taxon>Pterygota</taxon>
        <taxon>Neoptera</taxon>
        <taxon>Endopterygota</taxon>
        <taxon>Hymenoptera</taxon>
        <taxon>Apocrita</taxon>
        <taxon>Proctotrupomorpha</taxon>
        <taxon>Chalcidoidea</taxon>
        <taxon>Trichogrammatidae</taxon>
        <taxon>Trichogramma</taxon>
    </lineage>
</organism>
<evidence type="ECO:0000256" key="5">
    <source>
        <dbReference type="ARBA" id="ARBA00022725"/>
    </source>
</evidence>
<keyword evidence="9 10" id="KW-0807">Transducer</keyword>
<dbReference type="GO" id="GO:0007165">
    <property type="term" value="P:signal transduction"/>
    <property type="evidence" value="ECO:0007669"/>
    <property type="project" value="UniProtKB-KW"/>
</dbReference>
<keyword evidence="12" id="KW-1185">Reference proteome</keyword>
<dbReference type="AlphaFoldDB" id="A0A6H5I5P2"/>
<evidence type="ECO:0000256" key="1">
    <source>
        <dbReference type="ARBA" id="ARBA00004651"/>
    </source>
</evidence>
<dbReference type="GO" id="GO:0005549">
    <property type="term" value="F:odorant binding"/>
    <property type="evidence" value="ECO:0007669"/>
    <property type="project" value="InterPro"/>
</dbReference>
<gene>
    <name evidence="11" type="ORF">TBRA_LOCUS5175</name>
</gene>
<reference evidence="11 12" key="1">
    <citation type="submission" date="2020-02" db="EMBL/GenBank/DDBJ databases">
        <authorList>
            <person name="Ferguson B K."/>
        </authorList>
    </citation>
    <scope>NUCLEOTIDE SEQUENCE [LARGE SCALE GENOMIC DNA]</scope>
</reference>
<feature type="transmembrane region" description="Helical" evidence="10">
    <location>
        <begin position="149"/>
        <end position="171"/>
    </location>
</feature>
<evidence type="ECO:0000256" key="8">
    <source>
        <dbReference type="ARBA" id="ARBA00023170"/>
    </source>
</evidence>
<comment type="subcellular location">
    <subcellularLocation>
        <location evidence="1 10">Cell membrane</location>
        <topology evidence="1 10">Multi-pass membrane protein</topology>
    </subcellularLocation>
</comment>
<dbReference type="InterPro" id="IPR004117">
    <property type="entry name" value="7tm6_olfct_rcpt"/>
</dbReference>
<feature type="transmembrane region" description="Helical" evidence="10">
    <location>
        <begin position="43"/>
        <end position="64"/>
    </location>
</feature>
<accession>A0A6H5I5P2</accession>
<evidence type="ECO:0000256" key="9">
    <source>
        <dbReference type="ARBA" id="ARBA00023224"/>
    </source>
</evidence>
<keyword evidence="4 10" id="KW-0812">Transmembrane</keyword>
<name>A0A6H5I5P2_9HYME</name>
<keyword evidence="5 10" id="KW-0552">Olfaction</keyword>
<comment type="caution">
    <text evidence="10">Lacks conserved residue(s) required for the propagation of feature annotation.</text>
</comment>
<protein>
    <recommendedName>
        <fullName evidence="10">Odorant receptor</fullName>
    </recommendedName>
</protein>
<keyword evidence="6 10" id="KW-1133">Transmembrane helix</keyword>
<evidence type="ECO:0000256" key="7">
    <source>
        <dbReference type="ARBA" id="ARBA00023136"/>
    </source>
</evidence>
<dbReference type="Proteomes" id="UP000479190">
    <property type="component" value="Unassembled WGS sequence"/>
</dbReference>
<feature type="transmembrane region" description="Helical" evidence="10">
    <location>
        <begin position="269"/>
        <end position="292"/>
    </location>
</feature>
<keyword evidence="2" id="KW-1003">Cell membrane</keyword>
<dbReference type="PANTHER" id="PTHR21137">
    <property type="entry name" value="ODORANT RECEPTOR"/>
    <property type="match status" value="1"/>
</dbReference>
<dbReference type="EMBL" id="CADCXV010000702">
    <property type="protein sequence ID" value="CAB0033258.1"/>
    <property type="molecule type" value="Genomic_DNA"/>
</dbReference>
<dbReference type="OrthoDB" id="7635063at2759"/>
<evidence type="ECO:0000256" key="4">
    <source>
        <dbReference type="ARBA" id="ARBA00022692"/>
    </source>
</evidence>
<comment type="similarity">
    <text evidence="10">Belongs to the insect chemoreceptor superfamily. Heteromeric odorant receptor channel (TC 1.A.69) family.</text>
</comment>
<feature type="transmembrane region" description="Helical" evidence="10">
    <location>
        <begin position="183"/>
        <end position="208"/>
    </location>
</feature>
<sequence>MQLEDNGQFGNYDPFRYTRLIHKAARSWPSDDKNHKPGILEKVLNVLPSIICIVYFFNNLTNFITAKTVEDISEFYAMYFIQILTVCLFVPTWVSVDFYISTFLCSLCRELNMFYDAIKNIHGKDRSHLHRIINRHIRILTYGMEVCKVVSYGFGVVHTTYGLFLIFGTIAMTQINWFTHGGLAMRNIVTIIMCMSTLSLMCFIGDLIQDLSTRLGDSIALDHYLERSNDRKYMRILEIVHARSSCSLTIQYSPTMIVNMQMYSATLNYMLSIYTFALTFYLYIVHALLLILSDGGIRFSDTSHIHRENRHQTCQAKYFEKLGYYQNNRNDKGQNDLMLGTHTLPSTHRAKGKPKYKMYKRYRVKWRREVTIEERMTKMKATLVTADPPFTPAIVNPVLKKYIRAPDRVRENQTNVTPTRIRRAVIQLPHYDNASEMDIGEFKYVDSGAWLTVAASIDRLLTHACPLAVKVVRGQCLIVHLPENLQVAK</sequence>
<keyword evidence="8 10" id="KW-0675">Receptor</keyword>
<dbReference type="PANTHER" id="PTHR21137:SF35">
    <property type="entry name" value="ODORANT RECEPTOR 19A-RELATED"/>
    <property type="match status" value="1"/>
</dbReference>
<evidence type="ECO:0000313" key="11">
    <source>
        <dbReference type="EMBL" id="CAB0033258.1"/>
    </source>
</evidence>
<evidence type="ECO:0000256" key="6">
    <source>
        <dbReference type="ARBA" id="ARBA00022989"/>
    </source>
</evidence>
<keyword evidence="7 10" id="KW-0472">Membrane</keyword>
<evidence type="ECO:0000313" key="12">
    <source>
        <dbReference type="Proteomes" id="UP000479190"/>
    </source>
</evidence>
<evidence type="ECO:0000256" key="10">
    <source>
        <dbReference type="RuleBase" id="RU351113"/>
    </source>
</evidence>
<keyword evidence="3 10" id="KW-0716">Sensory transduction</keyword>
<evidence type="ECO:0000256" key="2">
    <source>
        <dbReference type="ARBA" id="ARBA00022475"/>
    </source>
</evidence>
<dbReference type="GO" id="GO:0004984">
    <property type="term" value="F:olfactory receptor activity"/>
    <property type="evidence" value="ECO:0007669"/>
    <property type="project" value="InterPro"/>
</dbReference>
<feature type="transmembrane region" description="Helical" evidence="10">
    <location>
        <begin position="76"/>
        <end position="94"/>
    </location>
</feature>
<dbReference type="GO" id="GO:0005886">
    <property type="term" value="C:plasma membrane"/>
    <property type="evidence" value="ECO:0007669"/>
    <property type="project" value="UniProtKB-SubCell"/>
</dbReference>